<dbReference type="KEGG" id="gca:Galf_2889"/>
<evidence type="ECO:0000256" key="2">
    <source>
        <dbReference type="SAM" id="SignalP"/>
    </source>
</evidence>
<dbReference type="EMBL" id="CP002159">
    <property type="protein sequence ID" value="ADL56881.1"/>
    <property type="molecule type" value="Genomic_DNA"/>
</dbReference>
<dbReference type="Proteomes" id="UP000001235">
    <property type="component" value="Chromosome"/>
</dbReference>
<accession>D9SE59</accession>
<feature type="compositionally biased region" description="Polar residues" evidence="1">
    <location>
        <begin position="45"/>
        <end position="54"/>
    </location>
</feature>
<gene>
    <name evidence="3" type="ordered locus">Galf_2889</name>
</gene>
<keyword evidence="4" id="KW-1185">Reference proteome</keyword>
<protein>
    <recommendedName>
        <fullName evidence="5">Lipoprotein</fullName>
    </recommendedName>
</protein>
<name>D9SE59_GALCS</name>
<feature type="compositionally biased region" description="Low complexity" evidence="1">
    <location>
        <begin position="55"/>
        <end position="71"/>
    </location>
</feature>
<feature type="signal peptide" evidence="2">
    <location>
        <begin position="1"/>
        <end position="38"/>
    </location>
</feature>
<evidence type="ECO:0000313" key="4">
    <source>
        <dbReference type="Proteomes" id="UP000001235"/>
    </source>
</evidence>
<dbReference type="STRING" id="395494.Galf_2889"/>
<evidence type="ECO:0008006" key="5">
    <source>
        <dbReference type="Google" id="ProtNLM"/>
    </source>
</evidence>
<sequence length="233" mass="25820">MRAVEIQGSCQVIKRTTTQSTIYLAAMTLLALLLSACATKPASLPQTQQAAHTTPEQPSEASAQQSAAQSAFQKQRMMTPQDSIEKNKLFVSYSMKFITEKTGHLIQVSMVFRNMKDKAVRIQPKIRLTDHKGRVIQPYTKNGFLKLTARMNASAGTTSRNTVNERISWANSYWLKNKFTIPPNGIEIGELMYHSSSSLSFPMKLTINSAGENYVFEISDTFASGQAEASLAK</sequence>
<feature type="region of interest" description="Disordered" evidence="1">
    <location>
        <begin position="45"/>
        <end position="80"/>
    </location>
</feature>
<evidence type="ECO:0000256" key="1">
    <source>
        <dbReference type="SAM" id="MobiDB-lite"/>
    </source>
</evidence>
<evidence type="ECO:0000313" key="3">
    <source>
        <dbReference type="EMBL" id="ADL56881.1"/>
    </source>
</evidence>
<proteinExistence type="predicted"/>
<feature type="chain" id="PRO_5003128002" description="Lipoprotein" evidence="2">
    <location>
        <begin position="39"/>
        <end position="233"/>
    </location>
</feature>
<dbReference type="HOGENOM" id="CLU_1188569_0_0_4"/>
<dbReference type="AlphaFoldDB" id="D9SE59"/>
<reference evidence="3 4" key="1">
    <citation type="submission" date="2010-08" db="EMBL/GenBank/DDBJ databases">
        <title>Complete sequence of Gallionella capsiferriformans ES-2.</title>
        <authorList>
            <consortium name="US DOE Joint Genome Institute"/>
            <person name="Lucas S."/>
            <person name="Copeland A."/>
            <person name="Lapidus A."/>
            <person name="Cheng J.-F."/>
            <person name="Bruce D."/>
            <person name="Goodwin L."/>
            <person name="Pitluck S."/>
            <person name="Chertkov O."/>
            <person name="Davenport K.W."/>
            <person name="Detter J.C."/>
            <person name="Han C."/>
            <person name="Tapia R."/>
            <person name="Land M."/>
            <person name="Hauser L."/>
            <person name="Chang Y.-J."/>
            <person name="Jeffries C."/>
            <person name="Kyrpides N."/>
            <person name="Ivanova N."/>
            <person name="Mikhailova N."/>
            <person name="Shelobolina E.S."/>
            <person name="Picardal F."/>
            <person name="Roden E."/>
            <person name="Emerson D."/>
            <person name="Woyke T."/>
        </authorList>
    </citation>
    <scope>NUCLEOTIDE SEQUENCE [LARGE SCALE GENOMIC DNA]</scope>
    <source>
        <strain evidence="3 4">ES-2</strain>
    </source>
</reference>
<organism evidence="3 4">
    <name type="scientific">Gallionella capsiferriformans (strain ES-2)</name>
    <name type="common">Gallionella ferruginea capsiferriformans (strain ES-2)</name>
    <dbReference type="NCBI Taxonomy" id="395494"/>
    <lineage>
        <taxon>Bacteria</taxon>
        <taxon>Pseudomonadati</taxon>
        <taxon>Pseudomonadota</taxon>
        <taxon>Betaproteobacteria</taxon>
        <taxon>Nitrosomonadales</taxon>
        <taxon>Gallionellaceae</taxon>
        <taxon>Gallionella</taxon>
    </lineage>
</organism>
<keyword evidence="2" id="KW-0732">Signal</keyword>